<keyword evidence="7 11" id="KW-1133">Transmembrane helix</keyword>
<reference evidence="14 15" key="1">
    <citation type="journal article" date="2020" name="mSystems">
        <title>Defining Genomic and Predicted Metabolic Features of the Acetobacterium Genus.</title>
        <authorList>
            <person name="Ross D.E."/>
            <person name="Marshall C.W."/>
            <person name="Gulliver D."/>
            <person name="May H.D."/>
            <person name="Norman R.S."/>
        </authorList>
    </citation>
    <scope>NUCLEOTIDE SEQUENCE [LARGE SCALE GENOMIC DNA]</scope>
    <source>
        <strain evidence="14 15">DSM 8238</strain>
    </source>
</reference>
<evidence type="ECO:0000313" key="15">
    <source>
        <dbReference type="Proteomes" id="UP000603234"/>
    </source>
</evidence>
<evidence type="ECO:0000313" key="14">
    <source>
        <dbReference type="EMBL" id="MBC3803816.1"/>
    </source>
</evidence>
<dbReference type="NCBIfam" id="NF038347">
    <property type="entry name" value="FtsX_Gpos"/>
    <property type="match status" value="1"/>
</dbReference>
<sequence length="305" mass="33840">MKFSSIKTMPRNVVRDTVKSIERNNLMSAASILSVIAALMILGIFLILSINVEEVTKDVESKLELKVFLQQDFTEAQKLTVEQGLENSDMIESVTFESAEEALDKFSSSLDEYSSLLSGYNSENNPMPASFIIRVNDPSDLEAVQDLAMNYKGQGVEYVRYGQEYVQALVSFNNFTNTLSIVVLVVLSVISIFIIYNTIKLTVFARRREIGIMKYVGATNNYIRAPFILEGTFLGLIGAIVAFLIIRITYYYILGFVGGSSFLPVDASLASPEAVMGKLLFFFLIYGGFIGAVGSVFAIRKFLDV</sequence>
<evidence type="ECO:0000256" key="11">
    <source>
        <dbReference type="SAM" id="Phobius"/>
    </source>
</evidence>
<dbReference type="EMBL" id="WJBC01000005">
    <property type="protein sequence ID" value="MBC3803816.1"/>
    <property type="molecule type" value="Genomic_DNA"/>
</dbReference>
<comment type="subcellular location">
    <subcellularLocation>
        <location evidence="1">Cell membrane</location>
        <topology evidence="1">Multi-pass membrane protein</topology>
    </subcellularLocation>
</comment>
<dbReference type="PANTHER" id="PTHR47755">
    <property type="entry name" value="CELL DIVISION PROTEIN FTSX"/>
    <property type="match status" value="1"/>
</dbReference>
<organism evidence="14 15">
    <name type="scientific">Acetobacterium fimetarium</name>
    <dbReference type="NCBI Taxonomy" id="52691"/>
    <lineage>
        <taxon>Bacteria</taxon>
        <taxon>Bacillati</taxon>
        <taxon>Bacillota</taxon>
        <taxon>Clostridia</taxon>
        <taxon>Eubacteriales</taxon>
        <taxon>Eubacteriaceae</taxon>
        <taxon>Acetobacterium</taxon>
    </lineage>
</organism>
<comment type="similarity">
    <text evidence="2 10">Belongs to the ABC-4 integral membrane protein family. FtsX subfamily.</text>
</comment>
<evidence type="ECO:0000256" key="2">
    <source>
        <dbReference type="ARBA" id="ARBA00007379"/>
    </source>
</evidence>
<evidence type="ECO:0000256" key="6">
    <source>
        <dbReference type="ARBA" id="ARBA00022692"/>
    </source>
</evidence>
<evidence type="ECO:0000259" key="13">
    <source>
        <dbReference type="Pfam" id="PF18075"/>
    </source>
</evidence>
<evidence type="ECO:0000256" key="4">
    <source>
        <dbReference type="ARBA" id="ARBA00022475"/>
    </source>
</evidence>
<dbReference type="PIRSF" id="PIRSF003097">
    <property type="entry name" value="FtsX"/>
    <property type="match status" value="1"/>
</dbReference>
<dbReference type="PANTHER" id="PTHR47755:SF1">
    <property type="entry name" value="CELL DIVISION PROTEIN FTSX"/>
    <property type="match status" value="1"/>
</dbReference>
<dbReference type="InterPro" id="IPR003838">
    <property type="entry name" value="ABC3_permease_C"/>
</dbReference>
<feature type="transmembrane region" description="Helical" evidence="11">
    <location>
        <begin position="233"/>
        <end position="253"/>
    </location>
</feature>
<evidence type="ECO:0000256" key="8">
    <source>
        <dbReference type="ARBA" id="ARBA00023136"/>
    </source>
</evidence>
<feature type="domain" description="FtsX extracellular" evidence="13">
    <location>
        <begin position="63"/>
        <end position="151"/>
    </location>
</feature>
<dbReference type="RefSeq" id="WP_186841727.1">
    <property type="nucleotide sequence ID" value="NZ_WJBC01000005.1"/>
</dbReference>
<evidence type="ECO:0000256" key="3">
    <source>
        <dbReference type="ARBA" id="ARBA00021907"/>
    </source>
</evidence>
<dbReference type="Proteomes" id="UP000603234">
    <property type="component" value="Unassembled WGS sequence"/>
</dbReference>
<feature type="domain" description="ABC3 transporter permease C-terminal" evidence="12">
    <location>
        <begin position="181"/>
        <end position="292"/>
    </location>
</feature>
<gene>
    <name evidence="14" type="ORF">GH808_05125</name>
</gene>
<evidence type="ECO:0000259" key="12">
    <source>
        <dbReference type="Pfam" id="PF02687"/>
    </source>
</evidence>
<dbReference type="Pfam" id="PF18075">
    <property type="entry name" value="FtsX_ECD"/>
    <property type="match status" value="1"/>
</dbReference>
<proteinExistence type="inferred from homology"/>
<keyword evidence="15" id="KW-1185">Reference proteome</keyword>
<evidence type="ECO:0000256" key="7">
    <source>
        <dbReference type="ARBA" id="ARBA00022989"/>
    </source>
</evidence>
<evidence type="ECO:0000256" key="1">
    <source>
        <dbReference type="ARBA" id="ARBA00004651"/>
    </source>
</evidence>
<feature type="transmembrane region" description="Helical" evidence="11">
    <location>
        <begin position="179"/>
        <end position="199"/>
    </location>
</feature>
<keyword evidence="4 10" id="KW-1003">Cell membrane</keyword>
<protein>
    <recommendedName>
        <fullName evidence="3 10">Cell division protein FtsX</fullName>
    </recommendedName>
</protein>
<dbReference type="Pfam" id="PF02687">
    <property type="entry name" value="FtsX"/>
    <property type="match status" value="1"/>
</dbReference>
<name>A0ABR6WTD2_9FIRM</name>
<keyword evidence="9 10" id="KW-0131">Cell cycle</keyword>
<evidence type="ECO:0000256" key="5">
    <source>
        <dbReference type="ARBA" id="ARBA00022618"/>
    </source>
</evidence>
<dbReference type="InterPro" id="IPR004513">
    <property type="entry name" value="FtsX"/>
</dbReference>
<evidence type="ECO:0000256" key="10">
    <source>
        <dbReference type="PIRNR" id="PIRNR003097"/>
    </source>
</evidence>
<dbReference type="InterPro" id="IPR040690">
    <property type="entry name" value="FtsX_ECD"/>
</dbReference>
<keyword evidence="5 10" id="KW-0132">Cell division</keyword>
<dbReference type="Gene3D" id="3.30.70.3040">
    <property type="match status" value="1"/>
</dbReference>
<comment type="caution">
    <text evidence="14">The sequence shown here is derived from an EMBL/GenBank/DDBJ whole genome shotgun (WGS) entry which is preliminary data.</text>
</comment>
<feature type="transmembrane region" description="Helical" evidence="11">
    <location>
        <begin position="279"/>
        <end position="299"/>
    </location>
</feature>
<evidence type="ECO:0000256" key="9">
    <source>
        <dbReference type="ARBA" id="ARBA00023306"/>
    </source>
</evidence>
<accession>A0ABR6WTD2</accession>
<dbReference type="InterPro" id="IPR058204">
    <property type="entry name" value="FtsX_firmicutes-type"/>
</dbReference>
<feature type="transmembrane region" description="Helical" evidence="11">
    <location>
        <begin position="29"/>
        <end position="50"/>
    </location>
</feature>
<keyword evidence="8 10" id="KW-0472">Membrane</keyword>
<keyword evidence="6 11" id="KW-0812">Transmembrane</keyword>
<comment type="function">
    <text evidence="10">Part of the ABC transporter FtsEX involved in asymmetric cellular division facilitating the initiation of sporulation.</text>
</comment>